<keyword evidence="12" id="KW-1185">Reference proteome</keyword>
<dbReference type="GeneID" id="95553002"/>
<dbReference type="EMBL" id="FXAH01000011">
    <property type="protein sequence ID" value="SMF58884.1"/>
    <property type="molecule type" value="Genomic_DNA"/>
</dbReference>
<dbReference type="InterPro" id="IPR045032">
    <property type="entry name" value="PEL"/>
</dbReference>
<evidence type="ECO:0000256" key="8">
    <source>
        <dbReference type="SAM" id="MobiDB-lite"/>
    </source>
</evidence>
<name>A0A1X7FUH7_TRICW</name>
<dbReference type="InterPro" id="IPR012334">
    <property type="entry name" value="Pectin_lyas_fold"/>
</dbReference>
<reference evidence="12" key="1">
    <citation type="submission" date="2017-04" db="EMBL/GenBank/DDBJ databases">
        <authorList>
            <person name="Varghese N."/>
            <person name="Submissions S."/>
        </authorList>
    </citation>
    <scope>NUCLEOTIDE SEQUENCE [LARGE SCALE GENOMIC DNA]</scope>
    <source>
        <strain evidence="12">Ballard 720</strain>
    </source>
</reference>
<proteinExistence type="inferred from homology"/>
<evidence type="ECO:0000256" key="9">
    <source>
        <dbReference type="SAM" id="SignalP"/>
    </source>
</evidence>
<dbReference type="STRING" id="28094.SAMN06295900_111154"/>
<comment type="similarity">
    <text evidence="7">Belongs to the polysaccharide lyase 1 family.</text>
</comment>
<accession>A0A1X7FUH7</accession>
<dbReference type="PROSITE" id="PS51257">
    <property type="entry name" value="PROKAR_LIPOPROTEIN"/>
    <property type="match status" value="1"/>
</dbReference>
<evidence type="ECO:0000256" key="2">
    <source>
        <dbReference type="ARBA" id="ARBA00023180"/>
    </source>
</evidence>
<comment type="catalytic activity">
    <reaction evidence="4">
        <text>Eliminative cleavage of (1-&gt;4)-alpha-D-galacturonan methyl ester to give oligosaccharides with 4-deoxy-6-O-methyl-alpha-D-galact-4-enuronosyl groups at their non-reducing ends.</text>
        <dbReference type="EC" id="4.2.2.10"/>
    </reaction>
</comment>
<dbReference type="RefSeq" id="WP_158243526.1">
    <property type="nucleotide sequence ID" value="NZ_BSQD01000008.1"/>
</dbReference>
<feature type="signal peptide" evidence="9">
    <location>
        <begin position="1"/>
        <end position="29"/>
    </location>
</feature>
<dbReference type="PANTHER" id="PTHR31683:SF67">
    <property type="entry name" value="PECTIN LYASE F-RELATED"/>
    <property type="match status" value="1"/>
</dbReference>
<comment type="function">
    <text evidence="5">Pectinolytic enzymes consist of four classes of enzymes: pectin lyase, polygalacturonase, pectin methylesterase and rhamnogalacturonase. Among pectinolytic enzymes, pectin lyase is the most important in depolymerization of pectin, since it cleaves internal glycosidic bonds of highly methylated pectins.</text>
</comment>
<keyword evidence="7" id="KW-0119">Carbohydrate metabolism</keyword>
<organism evidence="11 12">
    <name type="scientific">Trinickia caryophylli</name>
    <name type="common">Paraburkholderia caryophylli</name>
    <dbReference type="NCBI Taxonomy" id="28094"/>
    <lineage>
        <taxon>Bacteria</taxon>
        <taxon>Pseudomonadati</taxon>
        <taxon>Pseudomonadota</taxon>
        <taxon>Betaproteobacteria</taxon>
        <taxon>Burkholderiales</taxon>
        <taxon>Burkholderiaceae</taxon>
        <taxon>Trinickia</taxon>
    </lineage>
</organism>
<evidence type="ECO:0000256" key="5">
    <source>
        <dbReference type="ARBA" id="ARBA00037631"/>
    </source>
</evidence>
<dbReference type="SUPFAM" id="SSF51126">
    <property type="entry name" value="Pectin lyase-like"/>
    <property type="match status" value="1"/>
</dbReference>
<evidence type="ECO:0000256" key="1">
    <source>
        <dbReference type="ARBA" id="ARBA00023157"/>
    </source>
</evidence>
<evidence type="ECO:0000256" key="3">
    <source>
        <dbReference type="ARBA" id="ARBA00023239"/>
    </source>
</evidence>
<dbReference type="GO" id="GO:0047490">
    <property type="term" value="F:pectin lyase activity"/>
    <property type="evidence" value="ECO:0007669"/>
    <property type="project" value="UniProtKB-EC"/>
</dbReference>
<evidence type="ECO:0000259" key="10">
    <source>
        <dbReference type="SMART" id="SM00656"/>
    </source>
</evidence>
<dbReference type="AlphaFoldDB" id="A0A1X7FUH7"/>
<comment type="subcellular location">
    <subcellularLocation>
        <location evidence="7">Secreted</location>
    </subcellularLocation>
</comment>
<dbReference type="GO" id="GO:0005576">
    <property type="term" value="C:extracellular region"/>
    <property type="evidence" value="ECO:0007669"/>
    <property type="project" value="UniProtKB-SubCell"/>
</dbReference>
<evidence type="ECO:0000256" key="4">
    <source>
        <dbReference type="ARBA" id="ARBA00036818"/>
    </source>
</evidence>
<dbReference type="PANTHER" id="PTHR31683">
    <property type="entry name" value="PECTATE LYASE 18-RELATED"/>
    <property type="match status" value="1"/>
</dbReference>
<dbReference type="InterPro" id="IPR002022">
    <property type="entry name" value="Pec_lyase"/>
</dbReference>
<evidence type="ECO:0000256" key="6">
    <source>
        <dbReference type="ARBA" id="ARBA00039082"/>
    </source>
</evidence>
<feature type="region of interest" description="Disordered" evidence="8">
    <location>
        <begin position="445"/>
        <end position="466"/>
    </location>
</feature>
<protein>
    <recommendedName>
        <fullName evidence="6">pectin lyase</fullName>
        <ecNumber evidence="6">4.2.2.10</ecNumber>
    </recommendedName>
</protein>
<feature type="chain" id="PRO_5012281781" description="pectin lyase" evidence="9">
    <location>
        <begin position="30"/>
        <end position="466"/>
    </location>
</feature>
<dbReference type="GO" id="GO:0000272">
    <property type="term" value="P:polysaccharide catabolic process"/>
    <property type="evidence" value="ECO:0007669"/>
    <property type="project" value="UniProtKB-KW"/>
</dbReference>
<dbReference type="Gene3D" id="2.160.20.10">
    <property type="entry name" value="Single-stranded right-handed beta-helix, Pectin lyase-like"/>
    <property type="match status" value="1"/>
</dbReference>
<keyword evidence="7" id="KW-0964">Secreted</keyword>
<keyword evidence="2" id="KW-0325">Glycoprotein</keyword>
<keyword evidence="3 7" id="KW-0456">Lyase</keyword>
<feature type="compositionally biased region" description="Low complexity" evidence="8">
    <location>
        <begin position="65"/>
        <end position="81"/>
    </location>
</feature>
<feature type="domain" description="Pectate lyase" evidence="10">
    <location>
        <begin position="163"/>
        <end position="381"/>
    </location>
</feature>
<dbReference type="Proteomes" id="UP000192911">
    <property type="component" value="Unassembled WGS sequence"/>
</dbReference>
<sequence length="466" mass="48539">MKQIGNCGSKHLMAMLLVTILAGCGGDNADYATTSAGTAAALSVDPPAESASVDTKAAQPVSISTSAADAEPASEDAATARVSAVATTNTLRGLGGGVTGGGSGKVQHVTTPAGLRQALCSNIVGGICEDDTPRVISVDAMIDFAGTERTGQVSGCYYSMLPGCVARDELALFNPADTHCNGVPKFTLSYDKAGRDNLLVGSNKTLVGKAGGKAGIRGAGLAMLGGVHNIIIRNLTIGYVNDGIIFAGDAVILGNTKDVWLDHNRFSHIGRQMIVSGWEANSAARNVTVSWNDFDGRTNYSPRCDGSHYWNFLLTGQSETFVFAYNWIHQFSGRAPAVHGKNQFVHLMSNYFQDGTYHALEAFATNAVLVEGNYFSNVKIPILQNTGNRGAVYAPLQPLTSQAKADCISALGRSCSRNVVASSGTNDFTADAYVLRRASTLQPSLPSPSAGAASLPGLLPGNVGPK</sequence>
<dbReference type="InterPro" id="IPR011050">
    <property type="entry name" value="Pectin_lyase_fold/virulence"/>
</dbReference>
<dbReference type="SMART" id="SM00656">
    <property type="entry name" value="Amb_all"/>
    <property type="match status" value="1"/>
</dbReference>
<evidence type="ECO:0000256" key="7">
    <source>
        <dbReference type="RuleBase" id="RU361173"/>
    </source>
</evidence>
<keyword evidence="1" id="KW-1015">Disulfide bond</keyword>
<evidence type="ECO:0000313" key="12">
    <source>
        <dbReference type="Proteomes" id="UP000192911"/>
    </source>
</evidence>
<keyword evidence="9" id="KW-0732">Signal</keyword>
<gene>
    <name evidence="11" type="ORF">SAMN06295900_111154</name>
</gene>
<evidence type="ECO:0000313" key="11">
    <source>
        <dbReference type="EMBL" id="SMF58884.1"/>
    </source>
</evidence>
<keyword evidence="7" id="KW-0624">Polysaccharide degradation</keyword>
<dbReference type="Pfam" id="PF00544">
    <property type="entry name" value="Pectate_lyase_4"/>
    <property type="match status" value="1"/>
</dbReference>
<dbReference type="EC" id="4.2.2.10" evidence="6"/>
<dbReference type="GO" id="GO:0030570">
    <property type="term" value="F:pectate lyase activity"/>
    <property type="evidence" value="ECO:0007669"/>
    <property type="project" value="InterPro"/>
</dbReference>
<feature type="region of interest" description="Disordered" evidence="8">
    <location>
        <begin position="51"/>
        <end position="81"/>
    </location>
</feature>